<sequence>MIHLFLHSQTKLMQSLYTNWEVILDVPPPPTRKSCQSRSPACPVLQTSSMPLTAPPFSMQNIINFAILICHFYGLCSPSLLALELHSHQFCPKLL</sequence>
<reference evidence="1" key="2">
    <citation type="submission" date="2015-11" db="EMBL/GenBank/DDBJ databases">
        <authorList>
            <person name="Zhang Y."/>
            <person name="Guo Z."/>
        </authorList>
    </citation>
    <scope>NUCLEOTIDE SEQUENCE</scope>
</reference>
<reference evidence="1" key="1">
    <citation type="journal article" date="2013" name="Nature">
        <title>The genomes of four tapeworm species reveal adaptations to parasitism.</title>
        <authorList>
            <person name="Tsai I.J."/>
            <person name="Zarowiecki M."/>
            <person name="Holroyd N."/>
            <person name="Garciarrubio A."/>
            <person name="Sanchez-Flores A."/>
            <person name="Brooks K.L."/>
            <person name="Tracey A."/>
            <person name="Bobes R.J."/>
            <person name="Fragoso G."/>
            <person name="Sciutto E."/>
            <person name="Aslett M."/>
            <person name="Beasley H."/>
            <person name="Bennett H.M."/>
            <person name="Cai J."/>
            <person name="Camicia F."/>
            <person name="Clark R."/>
            <person name="Cucher M."/>
            <person name="De Silva N."/>
            <person name="Day T.A."/>
            <person name="Deplazes P."/>
            <person name="Estrada K."/>
            <person name="Fernandez C."/>
            <person name="Holland P.W."/>
            <person name="Hou J."/>
            <person name="Hu S."/>
            <person name="Huckvale T."/>
            <person name="Hung S.S."/>
            <person name="Kamenetzky L."/>
            <person name="Keane J.A."/>
            <person name="Kiss F."/>
            <person name="Koziol U."/>
            <person name="Lambert O."/>
            <person name="Liu K."/>
            <person name="Luo X."/>
            <person name="Luo Y."/>
            <person name="Macchiaroli N."/>
            <person name="Nichol S."/>
            <person name="Paps J."/>
            <person name="Parkinson J."/>
            <person name="Pouchkina-Stantcheva N."/>
            <person name="Riddiford N."/>
            <person name="Rosenzvit M."/>
            <person name="Salinas G."/>
            <person name="Wasmuth J.D."/>
            <person name="Zamanian M."/>
            <person name="Zheng Y."/>
            <person name="Cai X."/>
            <person name="Soberon X."/>
            <person name="Olson P.D."/>
            <person name="Laclette J.P."/>
            <person name="Brehm K."/>
            <person name="Berriman M."/>
            <person name="Garciarrubio A."/>
            <person name="Bobes R.J."/>
            <person name="Fragoso G."/>
            <person name="Sanchez-Flores A."/>
            <person name="Estrada K."/>
            <person name="Cevallos M.A."/>
            <person name="Morett E."/>
            <person name="Gonzalez V."/>
            <person name="Portillo T."/>
            <person name="Ochoa-Leyva A."/>
            <person name="Jose M.V."/>
            <person name="Sciutto E."/>
            <person name="Landa A."/>
            <person name="Jimenez L."/>
            <person name="Valdes V."/>
            <person name="Carrero J.C."/>
            <person name="Larralde C."/>
            <person name="Morales-Montor J."/>
            <person name="Limon-Lason J."/>
            <person name="Soberon X."/>
            <person name="Laclette J.P."/>
        </authorList>
    </citation>
    <scope>NUCLEOTIDE SEQUENCE [LARGE SCALE GENOMIC DNA]</scope>
</reference>
<name>A0A068YFZ3_ECHMU</name>
<proteinExistence type="predicted"/>
<accession>A0A068YFZ3</accession>
<dbReference type="AlphaFoldDB" id="A0A068YFZ3"/>
<evidence type="ECO:0000313" key="1">
    <source>
        <dbReference type="EMBL" id="CDS42255.1"/>
    </source>
</evidence>
<protein>
    <submittedName>
        <fullName evidence="1">Uncharacterized protein</fullName>
    </submittedName>
</protein>
<keyword evidence="2" id="KW-1185">Reference proteome</keyword>
<dbReference type="EMBL" id="LN902842">
    <property type="protein sequence ID" value="CDS42255.1"/>
    <property type="molecule type" value="Genomic_DNA"/>
</dbReference>
<organism evidence="1 2">
    <name type="scientific">Echinococcus multilocularis</name>
    <name type="common">Fox tapeworm</name>
    <dbReference type="NCBI Taxonomy" id="6211"/>
    <lineage>
        <taxon>Eukaryota</taxon>
        <taxon>Metazoa</taxon>
        <taxon>Spiralia</taxon>
        <taxon>Lophotrochozoa</taxon>
        <taxon>Platyhelminthes</taxon>
        <taxon>Cestoda</taxon>
        <taxon>Eucestoda</taxon>
        <taxon>Cyclophyllidea</taxon>
        <taxon>Taeniidae</taxon>
        <taxon>Echinococcus</taxon>
    </lineage>
</organism>
<dbReference type="Proteomes" id="UP000017246">
    <property type="component" value="Unassembled WGS sequence"/>
</dbReference>
<evidence type="ECO:0000313" key="2">
    <source>
        <dbReference type="Proteomes" id="UP000017246"/>
    </source>
</evidence>
<gene>
    <name evidence="1" type="ORF">EmuJ_000996300</name>
</gene>